<dbReference type="AlphaFoldDB" id="A0A914S5M2"/>
<keyword evidence="1" id="KW-1185">Reference proteome</keyword>
<name>A0A914S5M2_PAREQ</name>
<protein>
    <submittedName>
        <fullName evidence="2">Uncharacterized protein</fullName>
    </submittedName>
</protein>
<evidence type="ECO:0000313" key="1">
    <source>
        <dbReference type="Proteomes" id="UP000887564"/>
    </source>
</evidence>
<sequence>MNIVNTRCNRRIDIHWFLVGLYRRSVFIRLFGYYLRRLLRRKVHSPRHFLTTFDEQFSDFLTKSPLFFVA</sequence>
<proteinExistence type="predicted"/>
<reference evidence="2" key="1">
    <citation type="submission" date="2022-11" db="UniProtKB">
        <authorList>
            <consortium name="WormBaseParasite"/>
        </authorList>
    </citation>
    <scope>IDENTIFICATION</scope>
</reference>
<dbReference type="Proteomes" id="UP000887564">
    <property type="component" value="Unplaced"/>
</dbReference>
<dbReference type="WBParaSite" id="PEQ_0001412101-mRNA-1">
    <property type="protein sequence ID" value="PEQ_0001412101-mRNA-1"/>
    <property type="gene ID" value="PEQ_0001412101"/>
</dbReference>
<organism evidence="1 2">
    <name type="scientific">Parascaris equorum</name>
    <name type="common">Equine roundworm</name>
    <dbReference type="NCBI Taxonomy" id="6256"/>
    <lineage>
        <taxon>Eukaryota</taxon>
        <taxon>Metazoa</taxon>
        <taxon>Ecdysozoa</taxon>
        <taxon>Nematoda</taxon>
        <taxon>Chromadorea</taxon>
        <taxon>Rhabditida</taxon>
        <taxon>Spirurina</taxon>
        <taxon>Ascaridomorpha</taxon>
        <taxon>Ascaridoidea</taxon>
        <taxon>Ascarididae</taxon>
        <taxon>Parascaris</taxon>
    </lineage>
</organism>
<evidence type="ECO:0000313" key="2">
    <source>
        <dbReference type="WBParaSite" id="PEQ_0001412101-mRNA-1"/>
    </source>
</evidence>
<accession>A0A914S5M2</accession>